<gene>
    <name evidence="1" type="ordered locus">SELR_10030</name>
</gene>
<reference evidence="1 2" key="1">
    <citation type="submission" date="2011-10" db="EMBL/GenBank/DDBJ databases">
        <title>Whole genome sequence of Selenomonas ruminantium subsp. lactilytica TAM6421.</title>
        <authorList>
            <person name="Oguchi A."/>
            <person name="Ankai A."/>
            <person name="Kaneko J."/>
            <person name="Yamada-Narita S."/>
            <person name="Fukui S."/>
            <person name="Takahashi M."/>
            <person name="Onodera T."/>
            <person name="Kojima S."/>
            <person name="Fushimi T."/>
            <person name="Abe N."/>
            <person name="Kamio Y."/>
            <person name="Yamazaki S."/>
            <person name="Fujita N."/>
        </authorList>
    </citation>
    <scope>NUCLEOTIDE SEQUENCE [LARGE SCALE GENOMIC DNA]</scope>
    <source>
        <strain evidence="2">NBRC 103574 / TAM6421</strain>
    </source>
</reference>
<organism evidence="1 2">
    <name type="scientific">Selenomonas ruminantium subsp. lactilytica (strain NBRC 103574 / TAM6421)</name>
    <dbReference type="NCBI Taxonomy" id="927704"/>
    <lineage>
        <taxon>Bacteria</taxon>
        <taxon>Bacillati</taxon>
        <taxon>Bacillota</taxon>
        <taxon>Negativicutes</taxon>
        <taxon>Selenomonadales</taxon>
        <taxon>Selenomonadaceae</taxon>
        <taxon>Selenomonas</taxon>
    </lineage>
</organism>
<protein>
    <submittedName>
        <fullName evidence="1">Uncharacterized protein</fullName>
    </submittedName>
</protein>
<name>I0GPM4_SELRL</name>
<dbReference type="Proteomes" id="UP000007887">
    <property type="component" value="Chromosome"/>
</dbReference>
<sequence length="71" mass="7732">MLKVFRSCAVRGSRGSTFSVSAKTTLSAILELFSQMAPGKTVAGYWKMRTSAGGSFSEAAKKYSHRRPIEL</sequence>
<dbReference type="PATRIC" id="fig|927704.6.peg.1034"/>
<evidence type="ECO:0000313" key="2">
    <source>
        <dbReference type="Proteomes" id="UP000007887"/>
    </source>
</evidence>
<dbReference type="EMBL" id="AP012292">
    <property type="protein sequence ID" value="BAL82711.1"/>
    <property type="molecule type" value="Genomic_DNA"/>
</dbReference>
<dbReference type="AlphaFoldDB" id="I0GPM4"/>
<evidence type="ECO:0000313" key="1">
    <source>
        <dbReference type="EMBL" id="BAL82711.1"/>
    </source>
</evidence>
<proteinExistence type="predicted"/>
<dbReference type="HOGENOM" id="CLU_2737767_0_0_9"/>
<accession>I0GPM4</accession>
<dbReference type="KEGG" id="sri:SELR_10030"/>